<dbReference type="PANTHER" id="PTHR46558">
    <property type="entry name" value="TRACRIPTIONAL REGULATORY PROTEIN-RELATED-RELATED"/>
    <property type="match status" value="1"/>
</dbReference>
<sequence length="131" mass="15255">MEKLGNKSFATRIKAFREEKGISQEDLASMFGYKKQAVSHWENNGKVPRTNVLEKLAGYFNTSSDYLLGFTDDPTPRTNATEQKKPKDLLKIIEQEDYTLNGQIATQEDRQRLKKLVEVMYWDAKSQYKRK</sequence>
<name>A0A1W2B389_9FIRM</name>
<feature type="domain" description="HTH cro/C1-type" evidence="2">
    <location>
        <begin position="13"/>
        <end position="67"/>
    </location>
</feature>
<evidence type="ECO:0000313" key="3">
    <source>
        <dbReference type="EMBL" id="SMC67457.1"/>
    </source>
</evidence>
<gene>
    <name evidence="3" type="ORF">SAMN04488500_106299</name>
</gene>
<accession>A0A1W2B389</accession>
<keyword evidence="4" id="KW-1185">Reference proteome</keyword>
<organism evidence="3 4">
    <name type="scientific">Sporomusa malonica</name>
    <dbReference type="NCBI Taxonomy" id="112901"/>
    <lineage>
        <taxon>Bacteria</taxon>
        <taxon>Bacillati</taxon>
        <taxon>Bacillota</taxon>
        <taxon>Negativicutes</taxon>
        <taxon>Selenomonadales</taxon>
        <taxon>Sporomusaceae</taxon>
        <taxon>Sporomusa</taxon>
    </lineage>
</organism>
<dbReference type="Pfam" id="PF01381">
    <property type="entry name" value="HTH_3"/>
    <property type="match status" value="1"/>
</dbReference>
<protein>
    <submittedName>
        <fullName evidence="3">Transcriptional regulator, contains XRE-family HTH domain</fullName>
    </submittedName>
</protein>
<dbReference type="PROSITE" id="PS50943">
    <property type="entry name" value="HTH_CROC1"/>
    <property type="match status" value="1"/>
</dbReference>
<dbReference type="SUPFAM" id="SSF47413">
    <property type="entry name" value="lambda repressor-like DNA-binding domains"/>
    <property type="match status" value="1"/>
</dbReference>
<dbReference type="STRING" id="112901.SAMN04488500_106299"/>
<evidence type="ECO:0000259" key="2">
    <source>
        <dbReference type="PROSITE" id="PS50943"/>
    </source>
</evidence>
<dbReference type="AlphaFoldDB" id="A0A1W2B389"/>
<dbReference type="InterPro" id="IPR001387">
    <property type="entry name" value="Cro/C1-type_HTH"/>
</dbReference>
<dbReference type="CDD" id="cd00093">
    <property type="entry name" value="HTH_XRE"/>
    <property type="match status" value="1"/>
</dbReference>
<dbReference type="EMBL" id="FWXI01000006">
    <property type="protein sequence ID" value="SMC67457.1"/>
    <property type="molecule type" value="Genomic_DNA"/>
</dbReference>
<dbReference type="GO" id="GO:0003677">
    <property type="term" value="F:DNA binding"/>
    <property type="evidence" value="ECO:0007669"/>
    <property type="project" value="UniProtKB-KW"/>
</dbReference>
<keyword evidence="1" id="KW-0238">DNA-binding</keyword>
<dbReference type="RefSeq" id="WP_176215461.1">
    <property type="nucleotide sequence ID" value="NZ_CP155572.1"/>
</dbReference>
<dbReference type="InterPro" id="IPR010982">
    <property type="entry name" value="Lambda_DNA-bd_dom_sf"/>
</dbReference>
<dbReference type="SMART" id="SM00530">
    <property type="entry name" value="HTH_XRE"/>
    <property type="match status" value="1"/>
</dbReference>
<dbReference type="Proteomes" id="UP000192738">
    <property type="component" value="Unassembled WGS sequence"/>
</dbReference>
<evidence type="ECO:0000313" key="4">
    <source>
        <dbReference type="Proteomes" id="UP000192738"/>
    </source>
</evidence>
<proteinExistence type="predicted"/>
<evidence type="ECO:0000256" key="1">
    <source>
        <dbReference type="ARBA" id="ARBA00023125"/>
    </source>
</evidence>
<reference evidence="3 4" key="1">
    <citation type="submission" date="2017-04" db="EMBL/GenBank/DDBJ databases">
        <authorList>
            <person name="Afonso C.L."/>
            <person name="Miller P.J."/>
            <person name="Scott M.A."/>
            <person name="Spackman E."/>
            <person name="Goraichik I."/>
            <person name="Dimitrov K.M."/>
            <person name="Suarez D.L."/>
            <person name="Swayne D.E."/>
        </authorList>
    </citation>
    <scope>NUCLEOTIDE SEQUENCE [LARGE SCALE GENOMIC DNA]</scope>
    <source>
        <strain evidence="3 4">DSM 5090</strain>
    </source>
</reference>
<dbReference type="PANTHER" id="PTHR46558:SF11">
    <property type="entry name" value="HTH-TYPE TRANSCRIPTIONAL REGULATOR XRE"/>
    <property type="match status" value="1"/>
</dbReference>
<dbReference type="Gene3D" id="1.10.260.40">
    <property type="entry name" value="lambda repressor-like DNA-binding domains"/>
    <property type="match status" value="1"/>
</dbReference>